<dbReference type="Proteomes" id="UP001183604">
    <property type="component" value="Unassembled WGS sequence"/>
</dbReference>
<dbReference type="Pfam" id="PF02627">
    <property type="entry name" value="CMD"/>
    <property type="match status" value="1"/>
</dbReference>
<comment type="caution">
    <text evidence="3">The sequence shown here is derived from an EMBL/GenBank/DDBJ whole genome shotgun (WGS) entry which is preliminary data.</text>
</comment>
<dbReference type="SUPFAM" id="SSF69118">
    <property type="entry name" value="AhpD-like"/>
    <property type="match status" value="1"/>
</dbReference>
<feature type="domain" description="Carboxymuconolactone decarboxylase-like" evidence="2">
    <location>
        <begin position="17"/>
        <end position="62"/>
    </location>
</feature>
<proteinExistence type="predicted"/>
<dbReference type="InterPro" id="IPR029032">
    <property type="entry name" value="AhpD-like"/>
</dbReference>
<dbReference type="EMBL" id="JAPZVQ010000002">
    <property type="protein sequence ID" value="MDA1384184.1"/>
    <property type="molecule type" value="Genomic_DNA"/>
</dbReference>
<feature type="compositionally biased region" description="Low complexity" evidence="1">
    <location>
        <begin position="67"/>
        <end position="83"/>
    </location>
</feature>
<evidence type="ECO:0000313" key="4">
    <source>
        <dbReference type="EMBL" id="MDR7339386.1"/>
    </source>
</evidence>
<evidence type="ECO:0000313" key="6">
    <source>
        <dbReference type="Proteomes" id="UP001183604"/>
    </source>
</evidence>
<dbReference type="AlphaFoldDB" id="A0A9X3PHN9"/>
<reference evidence="3" key="1">
    <citation type="submission" date="2022-12" db="EMBL/GenBank/DDBJ databases">
        <title>Gycomyces niveus sp.nov., a novel actinomycete isolated from soil in Shouguang.</title>
        <authorList>
            <person name="Yang X."/>
        </authorList>
    </citation>
    <scope>NUCLEOTIDE SEQUENCE</scope>
    <source>
        <strain evidence="3">DSM 44724</strain>
    </source>
</reference>
<accession>A0A9X3PHN9</accession>
<dbReference type="Proteomes" id="UP001145799">
    <property type="component" value="Unassembled WGS sequence"/>
</dbReference>
<dbReference type="RefSeq" id="WP_270120611.1">
    <property type="nucleotide sequence ID" value="NZ_BAAAOM010000004.1"/>
</dbReference>
<feature type="region of interest" description="Disordered" evidence="1">
    <location>
        <begin position="55"/>
        <end position="90"/>
    </location>
</feature>
<sequence length="90" mass="9873">MSQEPARAQQLMGEVAPELVEPTDEVLFSDAWKRPGLSSRDRSLITVAVLVALHRGARPKAHRTSRPTRSTITSTPRSASPPSTRERSTP</sequence>
<evidence type="ECO:0000313" key="5">
    <source>
        <dbReference type="Proteomes" id="UP001145799"/>
    </source>
</evidence>
<evidence type="ECO:0000256" key="1">
    <source>
        <dbReference type="SAM" id="MobiDB-lite"/>
    </source>
</evidence>
<dbReference type="Gene3D" id="1.20.1290.10">
    <property type="entry name" value="AhpD-like"/>
    <property type="match status" value="1"/>
</dbReference>
<evidence type="ECO:0000313" key="3">
    <source>
        <dbReference type="EMBL" id="MDA1384184.1"/>
    </source>
</evidence>
<evidence type="ECO:0000259" key="2">
    <source>
        <dbReference type="Pfam" id="PF02627"/>
    </source>
</evidence>
<feature type="compositionally biased region" description="Basic residues" evidence="1">
    <location>
        <begin position="55"/>
        <end position="66"/>
    </location>
</feature>
<keyword evidence="6" id="KW-1185">Reference proteome</keyword>
<dbReference type="InterPro" id="IPR003779">
    <property type="entry name" value="CMD-like"/>
</dbReference>
<organism evidence="3 5">
    <name type="scientific">Glycomyces lechevalierae</name>
    <dbReference type="NCBI Taxonomy" id="256034"/>
    <lineage>
        <taxon>Bacteria</taxon>
        <taxon>Bacillati</taxon>
        <taxon>Actinomycetota</taxon>
        <taxon>Actinomycetes</taxon>
        <taxon>Glycomycetales</taxon>
        <taxon>Glycomycetaceae</taxon>
        <taxon>Glycomyces</taxon>
    </lineage>
</organism>
<reference evidence="4 6" key="2">
    <citation type="submission" date="2023-07" db="EMBL/GenBank/DDBJ databases">
        <title>Sequencing the genomes of 1000 actinobacteria strains.</title>
        <authorList>
            <person name="Klenk H.-P."/>
        </authorList>
    </citation>
    <scope>NUCLEOTIDE SEQUENCE [LARGE SCALE GENOMIC DNA]</scope>
    <source>
        <strain evidence="4 6">DSM 44724</strain>
    </source>
</reference>
<dbReference type="EMBL" id="JAVDYD010000001">
    <property type="protein sequence ID" value="MDR7339386.1"/>
    <property type="molecule type" value="Genomic_DNA"/>
</dbReference>
<name>A0A9X3PHN9_9ACTN</name>
<protein>
    <submittedName>
        <fullName evidence="3 4">Carboxymuconolactone decarboxylase family protein</fullName>
    </submittedName>
</protein>
<dbReference type="GO" id="GO:0051920">
    <property type="term" value="F:peroxiredoxin activity"/>
    <property type="evidence" value="ECO:0007669"/>
    <property type="project" value="InterPro"/>
</dbReference>
<gene>
    <name evidence="4" type="ORF">J2S69_003105</name>
    <name evidence="3" type="ORF">O2L01_04235</name>
</gene>